<keyword evidence="2" id="KW-0808">Transferase</keyword>
<evidence type="ECO:0000313" key="5">
    <source>
        <dbReference type="Proteomes" id="UP001347796"/>
    </source>
</evidence>
<protein>
    <recommendedName>
        <fullName evidence="3">Sulfotransferase domain-containing protein</fullName>
    </recommendedName>
</protein>
<dbReference type="GO" id="GO:0008146">
    <property type="term" value="F:sulfotransferase activity"/>
    <property type="evidence" value="ECO:0007669"/>
    <property type="project" value="InterPro"/>
</dbReference>
<dbReference type="Pfam" id="PF00685">
    <property type="entry name" value="Sulfotransfer_1"/>
    <property type="match status" value="1"/>
</dbReference>
<organism evidence="4 5">
    <name type="scientific">Patella caerulea</name>
    <name type="common">Rayed Mediterranean limpet</name>
    <dbReference type="NCBI Taxonomy" id="87958"/>
    <lineage>
        <taxon>Eukaryota</taxon>
        <taxon>Metazoa</taxon>
        <taxon>Spiralia</taxon>
        <taxon>Lophotrochozoa</taxon>
        <taxon>Mollusca</taxon>
        <taxon>Gastropoda</taxon>
        <taxon>Patellogastropoda</taxon>
        <taxon>Patelloidea</taxon>
        <taxon>Patellidae</taxon>
        <taxon>Patella</taxon>
    </lineage>
</organism>
<accession>A0AAN8JTS7</accession>
<gene>
    <name evidence="4" type="ORF">SNE40_010110</name>
</gene>
<dbReference type="PANTHER" id="PTHR11783">
    <property type="entry name" value="SULFOTRANSFERASE SULT"/>
    <property type="match status" value="1"/>
</dbReference>
<sequence length="301" mass="35131">MEAEPFEAVDGGGNVMKLNKIGDRILPSNIQTESWRGMRDVKSRVDDIFIIEYAKSGLHWVYEIVSMLRRGETELLNSIMELNHIDFLTPALVDQMSSPRTLCTHRYIDELPGDMLDLKCKIIQLVRNPKDVCVSYFHHLREMKRIEYEGPFDDFISMYKRGDVPFNSWEGNFLHWKKFKHDNPGYPIHTIRYEDMKSRSAEEIKKIADFLDIACSETTCQNIALATSFPKMKQQKESLGNKFLYAFKSGKEIMYRKGETGDWKNYFSSAEAESLDEYYRQKLDTDDHIYLSDKPSPRSSL</sequence>
<evidence type="ECO:0000256" key="2">
    <source>
        <dbReference type="ARBA" id="ARBA00022679"/>
    </source>
</evidence>
<dbReference type="Proteomes" id="UP001347796">
    <property type="component" value="Unassembled WGS sequence"/>
</dbReference>
<comment type="similarity">
    <text evidence="1">Belongs to the sulfotransferase 1 family.</text>
</comment>
<dbReference type="AlphaFoldDB" id="A0AAN8JTS7"/>
<feature type="domain" description="Sulfotransferase" evidence="3">
    <location>
        <begin position="46"/>
        <end position="284"/>
    </location>
</feature>
<dbReference type="InterPro" id="IPR000863">
    <property type="entry name" value="Sulfotransferase_dom"/>
</dbReference>
<evidence type="ECO:0000313" key="4">
    <source>
        <dbReference type="EMBL" id="KAK6182410.1"/>
    </source>
</evidence>
<dbReference type="InterPro" id="IPR027417">
    <property type="entry name" value="P-loop_NTPase"/>
</dbReference>
<comment type="caution">
    <text evidence="4">The sequence shown here is derived from an EMBL/GenBank/DDBJ whole genome shotgun (WGS) entry which is preliminary data.</text>
</comment>
<reference evidence="4 5" key="1">
    <citation type="submission" date="2024-01" db="EMBL/GenBank/DDBJ databases">
        <title>The genome of the rayed Mediterranean limpet Patella caerulea (Linnaeus, 1758).</title>
        <authorList>
            <person name="Anh-Thu Weber A."/>
            <person name="Halstead-Nussloch G."/>
        </authorList>
    </citation>
    <scope>NUCLEOTIDE SEQUENCE [LARGE SCALE GENOMIC DNA]</scope>
    <source>
        <strain evidence="4">AATW-2023a</strain>
        <tissue evidence="4">Whole specimen</tissue>
    </source>
</reference>
<keyword evidence="5" id="KW-1185">Reference proteome</keyword>
<dbReference type="Gene3D" id="3.40.50.300">
    <property type="entry name" value="P-loop containing nucleotide triphosphate hydrolases"/>
    <property type="match status" value="1"/>
</dbReference>
<dbReference type="EMBL" id="JAZGQO010000007">
    <property type="protein sequence ID" value="KAK6182410.1"/>
    <property type="molecule type" value="Genomic_DNA"/>
</dbReference>
<evidence type="ECO:0000256" key="1">
    <source>
        <dbReference type="ARBA" id="ARBA00005771"/>
    </source>
</evidence>
<name>A0AAN8JTS7_PATCE</name>
<dbReference type="SUPFAM" id="SSF52540">
    <property type="entry name" value="P-loop containing nucleoside triphosphate hydrolases"/>
    <property type="match status" value="1"/>
</dbReference>
<proteinExistence type="inferred from homology"/>
<evidence type="ECO:0000259" key="3">
    <source>
        <dbReference type="Pfam" id="PF00685"/>
    </source>
</evidence>